<protein>
    <recommendedName>
        <fullName evidence="5">CDP-diacylglycerol--serine O-phosphatidyltransferase</fullName>
        <ecNumber evidence="4">2.7.8.8</ecNumber>
    </recommendedName>
    <alternativeName>
        <fullName evidence="14">Phosphatidylserine synthase</fullName>
    </alternativeName>
</protein>
<dbReference type="GO" id="GO:0008654">
    <property type="term" value="P:phospholipid biosynthetic process"/>
    <property type="evidence" value="ECO:0007669"/>
    <property type="project" value="UniProtKB-KW"/>
</dbReference>
<keyword evidence="12" id="KW-0594">Phospholipid biosynthesis</keyword>
<feature type="transmembrane region" description="Helical" evidence="16">
    <location>
        <begin position="125"/>
        <end position="144"/>
    </location>
</feature>
<evidence type="ECO:0000256" key="2">
    <source>
        <dbReference type="ARBA" id="ARBA00004127"/>
    </source>
</evidence>
<evidence type="ECO:0000313" key="18">
    <source>
        <dbReference type="Proteomes" id="UP000466586"/>
    </source>
</evidence>
<evidence type="ECO:0000256" key="15">
    <source>
        <dbReference type="RuleBase" id="RU003750"/>
    </source>
</evidence>
<evidence type="ECO:0000256" key="11">
    <source>
        <dbReference type="ARBA" id="ARBA00023136"/>
    </source>
</evidence>
<evidence type="ECO:0000256" key="9">
    <source>
        <dbReference type="ARBA" id="ARBA00022989"/>
    </source>
</evidence>
<feature type="transmembrane region" description="Helical" evidence="16">
    <location>
        <begin position="150"/>
        <end position="174"/>
    </location>
</feature>
<evidence type="ECO:0000256" key="5">
    <source>
        <dbReference type="ARBA" id="ARBA00017171"/>
    </source>
</evidence>
<dbReference type="Proteomes" id="UP000466586">
    <property type="component" value="Unassembled WGS sequence"/>
</dbReference>
<feature type="transmembrane region" description="Helical" evidence="16">
    <location>
        <begin position="195"/>
        <end position="223"/>
    </location>
</feature>
<name>A0A7K1YES8_9SPHI</name>
<dbReference type="PANTHER" id="PTHR14269:SF61">
    <property type="entry name" value="CDP-DIACYLGLYCEROL--SERINE O-PHOSPHATIDYLTRANSFERASE"/>
    <property type="match status" value="1"/>
</dbReference>
<evidence type="ECO:0000313" key="17">
    <source>
        <dbReference type="EMBL" id="MXV52538.1"/>
    </source>
</evidence>
<dbReference type="GO" id="GO:0016020">
    <property type="term" value="C:membrane"/>
    <property type="evidence" value="ECO:0007669"/>
    <property type="project" value="InterPro"/>
</dbReference>
<comment type="catalytic activity">
    <reaction evidence="1">
        <text>a CDP-1,2-diacyl-sn-glycerol + L-serine = a 1,2-diacyl-sn-glycero-3-phospho-L-serine + CMP + H(+)</text>
        <dbReference type="Rhea" id="RHEA:16913"/>
        <dbReference type="ChEBI" id="CHEBI:15378"/>
        <dbReference type="ChEBI" id="CHEBI:33384"/>
        <dbReference type="ChEBI" id="CHEBI:57262"/>
        <dbReference type="ChEBI" id="CHEBI:58332"/>
        <dbReference type="ChEBI" id="CHEBI:60377"/>
        <dbReference type="EC" id="2.7.8.8"/>
    </reaction>
</comment>
<dbReference type="PROSITE" id="PS51257">
    <property type="entry name" value="PROKAR_LIPOPROTEIN"/>
    <property type="match status" value="1"/>
</dbReference>
<evidence type="ECO:0000256" key="14">
    <source>
        <dbReference type="ARBA" id="ARBA00032361"/>
    </source>
</evidence>
<keyword evidence="8 16" id="KW-0812">Transmembrane</keyword>
<dbReference type="PROSITE" id="PS00379">
    <property type="entry name" value="CDP_ALCOHOL_P_TRANSF"/>
    <property type="match status" value="1"/>
</dbReference>
<organism evidence="17 18">
    <name type="scientific">Hufsiella arboris</name>
    <dbReference type="NCBI Taxonomy" id="2695275"/>
    <lineage>
        <taxon>Bacteria</taxon>
        <taxon>Pseudomonadati</taxon>
        <taxon>Bacteroidota</taxon>
        <taxon>Sphingobacteriia</taxon>
        <taxon>Sphingobacteriales</taxon>
        <taxon>Sphingobacteriaceae</taxon>
        <taxon>Hufsiella</taxon>
    </lineage>
</organism>
<keyword evidence="10" id="KW-0443">Lipid metabolism</keyword>
<keyword evidence="6" id="KW-0444">Lipid biosynthesis</keyword>
<reference evidence="17 18" key="1">
    <citation type="submission" date="2019-11" db="EMBL/GenBank/DDBJ databases">
        <title>Pedobacter sp. HMF7647 Genome sequencing and assembly.</title>
        <authorList>
            <person name="Kang H."/>
            <person name="Kim H."/>
            <person name="Joh K."/>
        </authorList>
    </citation>
    <scope>NUCLEOTIDE SEQUENCE [LARGE SCALE GENOMIC DNA]</scope>
    <source>
        <strain evidence="17 18">HMF7647</strain>
    </source>
</reference>
<evidence type="ECO:0000256" key="16">
    <source>
        <dbReference type="SAM" id="Phobius"/>
    </source>
</evidence>
<evidence type="ECO:0000256" key="10">
    <source>
        <dbReference type="ARBA" id="ARBA00023098"/>
    </source>
</evidence>
<comment type="caution">
    <text evidence="17">The sequence shown here is derived from an EMBL/GenBank/DDBJ whole genome shotgun (WGS) entry which is preliminary data.</text>
</comment>
<keyword evidence="13" id="KW-1208">Phospholipid metabolism</keyword>
<evidence type="ECO:0000256" key="6">
    <source>
        <dbReference type="ARBA" id="ARBA00022516"/>
    </source>
</evidence>
<keyword evidence="11 16" id="KW-0472">Membrane</keyword>
<feature type="transmembrane region" description="Helical" evidence="16">
    <location>
        <begin position="34"/>
        <end position="53"/>
    </location>
</feature>
<dbReference type="InterPro" id="IPR000462">
    <property type="entry name" value="CDP-OH_P_trans"/>
</dbReference>
<dbReference type="NCBIfam" id="TIGR00473">
    <property type="entry name" value="pssA"/>
    <property type="match status" value="1"/>
</dbReference>
<dbReference type="InterPro" id="IPR050324">
    <property type="entry name" value="CDP-alcohol_PTase-I"/>
</dbReference>
<evidence type="ECO:0000256" key="8">
    <source>
        <dbReference type="ARBA" id="ARBA00022692"/>
    </source>
</evidence>
<dbReference type="InterPro" id="IPR004533">
    <property type="entry name" value="CDP-diaglyc--ser_O-PTrfase"/>
</dbReference>
<evidence type="ECO:0000256" key="7">
    <source>
        <dbReference type="ARBA" id="ARBA00022679"/>
    </source>
</evidence>
<feature type="transmembrane region" description="Helical" evidence="16">
    <location>
        <begin position="65"/>
        <end position="84"/>
    </location>
</feature>
<dbReference type="GO" id="GO:0003882">
    <property type="term" value="F:CDP-diacylglycerol-serine O-phosphatidyltransferase activity"/>
    <property type="evidence" value="ECO:0007669"/>
    <property type="project" value="UniProtKB-EC"/>
</dbReference>
<feature type="transmembrane region" description="Helical" evidence="16">
    <location>
        <begin position="96"/>
        <end position="113"/>
    </location>
</feature>
<dbReference type="InterPro" id="IPR048254">
    <property type="entry name" value="CDP_ALCOHOL_P_TRANSF_CS"/>
</dbReference>
<keyword evidence="9 16" id="KW-1133">Transmembrane helix</keyword>
<evidence type="ECO:0000256" key="13">
    <source>
        <dbReference type="ARBA" id="ARBA00023264"/>
    </source>
</evidence>
<dbReference type="Gene3D" id="1.20.120.1760">
    <property type="match status" value="1"/>
</dbReference>
<dbReference type="EC" id="2.7.8.8" evidence="4"/>
<accession>A0A7K1YES8</accession>
<keyword evidence="18" id="KW-1185">Reference proteome</keyword>
<keyword evidence="7 15" id="KW-0808">Transferase</keyword>
<dbReference type="Pfam" id="PF01066">
    <property type="entry name" value="CDP-OH_P_transf"/>
    <property type="match status" value="1"/>
</dbReference>
<comment type="similarity">
    <text evidence="3 15">Belongs to the CDP-alcohol phosphatidyltransferase class-I family.</text>
</comment>
<dbReference type="EMBL" id="WVHT01000008">
    <property type="protein sequence ID" value="MXV52538.1"/>
    <property type="molecule type" value="Genomic_DNA"/>
</dbReference>
<evidence type="ECO:0000256" key="4">
    <source>
        <dbReference type="ARBA" id="ARBA00013174"/>
    </source>
</evidence>
<dbReference type="GO" id="GO:0012505">
    <property type="term" value="C:endomembrane system"/>
    <property type="evidence" value="ECO:0007669"/>
    <property type="project" value="UniProtKB-SubCell"/>
</dbReference>
<dbReference type="InterPro" id="IPR043130">
    <property type="entry name" value="CDP-OH_PTrfase_TM_dom"/>
</dbReference>
<dbReference type="RefSeq" id="WP_160845714.1">
    <property type="nucleotide sequence ID" value="NZ_WVHT01000008.1"/>
</dbReference>
<evidence type="ECO:0000256" key="12">
    <source>
        <dbReference type="ARBA" id="ARBA00023209"/>
    </source>
</evidence>
<comment type="subcellular location">
    <subcellularLocation>
        <location evidence="2">Endomembrane system</location>
        <topology evidence="2">Multi-pass membrane protein</topology>
    </subcellularLocation>
</comment>
<proteinExistence type="inferred from homology"/>
<dbReference type="AlphaFoldDB" id="A0A7K1YES8"/>
<dbReference type="PANTHER" id="PTHR14269">
    <property type="entry name" value="CDP-DIACYLGLYCEROL--GLYCEROL-3-PHOSPHATE 3-PHOSPHATIDYLTRANSFERASE-RELATED"/>
    <property type="match status" value="1"/>
</dbReference>
<sequence>MKKHIPNTVTCLNLLAGCIGIVMAFNGKLNWASYLIIIAAFFDFLDGMIARLLKAYSEIGKQLDSLADMISFGFLPAAIVYQLFLVAPQVGEISPYLNYSAFLIAIFSALRLAKFNIDERQTENFIGLPTPANALLIASLPLIIQTGSSFFSAYILNAFFLFIFSLGMSLLLVMEIPLFSLKFKSLGFRENLFRYILLIAGLFLILILNFAAIPLIIFLYIILSVIQFRLIR</sequence>
<evidence type="ECO:0000256" key="1">
    <source>
        <dbReference type="ARBA" id="ARBA00000287"/>
    </source>
</evidence>
<gene>
    <name evidence="17" type="primary">pssA</name>
    <name evidence="17" type="ORF">GS399_16300</name>
</gene>
<evidence type="ECO:0000256" key="3">
    <source>
        <dbReference type="ARBA" id="ARBA00010441"/>
    </source>
</evidence>